<organism evidence="1 2">
    <name type="scientific">Vaccinium darrowii</name>
    <dbReference type="NCBI Taxonomy" id="229202"/>
    <lineage>
        <taxon>Eukaryota</taxon>
        <taxon>Viridiplantae</taxon>
        <taxon>Streptophyta</taxon>
        <taxon>Embryophyta</taxon>
        <taxon>Tracheophyta</taxon>
        <taxon>Spermatophyta</taxon>
        <taxon>Magnoliopsida</taxon>
        <taxon>eudicotyledons</taxon>
        <taxon>Gunneridae</taxon>
        <taxon>Pentapetalae</taxon>
        <taxon>asterids</taxon>
        <taxon>Ericales</taxon>
        <taxon>Ericaceae</taxon>
        <taxon>Vaccinioideae</taxon>
        <taxon>Vaccinieae</taxon>
        <taxon>Vaccinium</taxon>
    </lineage>
</organism>
<evidence type="ECO:0000313" key="2">
    <source>
        <dbReference type="Proteomes" id="UP000828048"/>
    </source>
</evidence>
<keyword evidence="2" id="KW-1185">Reference proteome</keyword>
<gene>
    <name evidence="1" type="ORF">Vadar_024592</name>
</gene>
<dbReference type="Proteomes" id="UP000828048">
    <property type="component" value="Chromosome 6"/>
</dbReference>
<dbReference type="EMBL" id="CM037156">
    <property type="protein sequence ID" value="KAH7838292.1"/>
    <property type="molecule type" value="Genomic_DNA"/>
</dbReference>
<reference evidence="1 2" key="1">
    <citation type="journal article" date="2021" name="Hortic Res">
        <title>High-quality reference genome and annotation aids understanding of berry development for evergreen blueberry (Vaccinium darrowii).</title>
        <authorList>
            <person name="Yu J."/>
            <person name="Hulse-Kemp A.M."/>
            <person name="Babiker E."/>
            <person name="Staton M."/>
        </authorList>
    </citation>
    <scope>NUCLEOTIDE SEQUENCE [LARGE SCALE GENOMIC DNA]</scope>
    <source>
        <strain evidence="2">cv. NJ 8807/NJ 8810</strain>
        <tissue evidence="1">Young leaf</tissue>
    </source>
</reference>
<name>A0ACB7XC06_9ERIC</name>
<sequence length="818" mass="91143">MELLSPAHPPAGFSPPASFREAVGQRSGAVSFPLPEIVEESGSGGVVHVAVGKSVGKAAALLNWTCRQFGNWEICILHVHQPSSMIPTLLGKLPASQANSEVVTAYRREEQEQMRKLLFNYMRICSQSKVKASVLVTEASQVQKGIIDLVNKHGIRKLVMGAVPENCMKMKTGSSKANYAAKNAPLFCEIQFVNKGKLVWRREAFEGTSFGDGEVIFDPECRPHSSGRRTEDQAEAVPTEVVSTTALPSSMNRFSPPYFRSFSSPTSTGSSSGYNSSIEQGVSPDSGAKVDEESLHAQLTEMQREAEASRDEAFQEFSKRKKLEAEAVEAISKVNTLESAHAREIKLRMEAEDALEITIQEREKLFDEREEVTKELQKTMRNIALLDSRAQEANRRREEASGELKTLQFSISALRLEKQKIRRQKMEATHWLDRWKSRGQAGGATYNGLIGCTEGSPEVVEFSLADLQTATCNFSESFKIGQSGHGCVYKGEMLDRTIAIKKLHPHKLQRQSDFEQEVQVLGKLQHHHLVTLIGVCPEAWSLVYEYLPNGSLQDCLFKRNNICSLNWKTRAKIIAEISSALLFLHSCEPENIVHGNLKPENVLLGSDLSCKLCDFAICRLMPEETLRCPSFRRDTELKGALSYTDPESQRTGSLSTKSDIYSFGLIILQLLTGRDPVGLAAEVRKAISIGKLATVLDSSAGEWPNFVSKKLVYLGLQCCELNSRDRPDLTPSLVRELEQLHTSEERPVPSFFLCPILQEIMHDPQVAADGFTYERDALLGWLENGRETSPMTNLKLDHLHLTPNHALRHAIQDWLCNS</sequence>
<proteinExistence type="predicted"/>
<evidence type="ECO:0000313" key="1">
    <source>
        <dbReference type="EMBL" id="KAH7838292.1"/>
    </source>
</evidence>
<comment type="caution">
    <text evidence="1">The sequence shown here is derived from an EMBL/GenBank/DDBJ whole genome shotgun (WGS) entry which is preliminary data.</text>
</comment>
<accession>A0ACB7XC06</accession>
<protein>
    <submittedName>
        <fullName evidence="1">Uncharacterized protein</fullName>
    </submittedName>
</protein>